<accession>A0AAU7DTA6</accession>
<keyword evidence="6 12" id="KW-0547">Nucleotide-binding</keyword>
<keyword evidence="11 12" id="KW-0119">Carbohydrate metabolism</keyword>
<feature type="binding site" evidence="12">
    <location>
        <position position="277"/>
    </location>
    <ligand>
        <name>K(+)</name>
        <dbReference type="ChEBI" id="CHEBI:29103"/>
    </ligand>
</feature>
<evidence type="ECO:0000256" key="6">
    <source>
        <dbReference type="ARBA" id="ARBA00022741"/>
    </source>
</evidence>
<comment type="subunit">
    <text evidence="12">Homodimer.</text>
</comment>
<name>A0AAU7DTA6_9MICO</name>
<evidence type="ECO:0000313" key="14">
    <source>
        <dbReference type="EMBL" id="XBH21023.1"/>
    </source>
</evidence>
<evidence type="ECO:0000256" key="11">
    <source>
        <dbReference type="ARBA" id="ARBA00023277"/>
    </source>
</evidence>
<dbReference type="InterPro" id="IPR002173">
    <property type="entry name" value="Carboh/pur_kinase_PfkB_CS"/>
</dbReference>
<comment type="similarity">
    <text evidence="1">Belongs to the carbohydrate kinase pfkB family.</text>
</comment>
<dbReference type="EC" id="2.7.1.15" evidence="2 12"/>
<feature type="binding site" evidence="12">
    <location>
        <position position="279"/>
    </location>
    <ligand>
        <name>K(+)</name>
        <dbReference type="ChEBI" id="CHEBI:29103"/>
    </ligand>
</feature>
<sequence length="307" mass="31347">MAHVNVLGSINLDLALTVDRIPQLGETILATGGFQGPGGKGFNQAMAAHRCGADTQFHARVGRDAAAHTLRLAMDRAALDARFLEEDQQAATGTAHIFVTADSDNAIVVNQGANANLSQAGAIAAATGANVLLMQLEIPLPTVRAALAATDPAKTLSLLNAAPAVTGAQELFDQCDIVIVNETEAAFFGGVDRILAKVRRGVILTLGSAGATWYPVKGLDADSGEEVFCPAFKVNAVDTTGAGDAFCGALAAELSRGATMPEALEVASAAGAITTMSQGAQSSALSLETIGELKASRAEVNQPQVVV</sequence>
<keyword evidence="9 12" id="KW-0460">Magnesium</keyword>
<feature type="binding site" evidence="12">
    <location>
        <position position="274"/>
    </location>
    <ligand>
        <name>K(+)</name>
        <dbReference type="ChEBI" id="CHEBI:29103"/>
    </ligand>
</feature>
<dbReference type="HAMAP" id="MF_01987">
    <property type="entry name" value="Ribokinase"/>
    <property type="match status" value="1"/>
</dbReference>
<evidence type="ECO:0000256" key="10">
    <source>
        <dbReference type="ARBA" id="ARBA00022958"/>
    </source>
</evidence>
<dbReference type="GO" id="GO:0005524">
    <property type="term" value="F:ATP binding"/>
    <property type="evidence" value="ECO:0007669"/>
    <property type="project" value="UniProtKB-UniRule"/>
</dbReference>
<gene>
    <name evidence="12" type="primary">rbsK</name>
    <name evidence="14" type="ORF">V5R04_12485</name>
</gene>
<comment type="activity regulation">
    <text evidence="12">Activated by a monovalent cation that binds near, but not in, the active site. The most likely occupant of the site in vivo is potassium. Ion binding induces a conformational change that may alter substrate affinity.</text>
</comment>
<feature type="binding site" evidence="12">
    <location>
        <begin position="11"/>
        <end position="13"/>
    </location>
    <ligand>
        <name>substrate</name>
    </ligand>
</feature>
<dbReference type="Pfam" id="PF00294">
    <property type="entry name" value="PfkB"/>
    <property type="match status" value="1"/>
</dbReference>
<evidence type="ECO:0000256" key="12">
    <source>
        <dbReference type="HAMAP-Rule" id="MF_01987"/>
    </source>
</evidence>
<organism evidence="14">
    <name type="scientific">Jonesiaceae bacterium BS-20</name>
    <dbReference type="NCBI Taxonomy" id="3120821"/>
    <lineage>
        <taxon>Bacteria</taxon>
        <taxon>Bacillati</taxon>
        <taxon>Actinomycetota</taxon>
        <taxon>Actinomycetes</taxon>
        <taxon>Micrococcales</taxon>
        <taxon>Jonesiaceae</taxon>
    </lineage>
</organism>
<feature type="binding site" evidence="12">
    <location>
        <position position="181"/>
    </location>
    <ligand>
        <name>ATP</name>
        <dbReference type="ChEBI" id="CHEBI:30616"/>
    </ligand>
</feature>
<keyword evidence="12" id="KW-0963">Cytoplasm</keyword>
<evidence type="ECO:0000256" key="7">
    <source>
        <dbReference type="ARBA" id="ARBA00022777"/>
    </source>
</evidence>
<dbReference type="PRINTS" id="PR00990">
    <property type="entry name" value="RIBOKINASE"/>
</dbReference>
<evidence type="ECO:0000256" key="9">
    <source>
        <dbReference type="ARBA" id="ARBA00022842"/>
    </source>
</evidence>
<evidence type="ECO:0000256" key="3">
    <source>
        <dbReference type="ARBA" id="ARBA00016943"/>
    </source>
</evidence>
<comment type="cofactor">
    <cofactor evidence="12">
        <name>Mg(2+)</name>
        <dbReference type="ChEBI" id="CHEBI:18420"/>
    </cofactor>
    <text evidence="12">Requires a divalent cation, most likely magnesium in vivo, as an electrophilic catalyst to aid phosphoryl group transfer. It is the chelate of the metal and the nucleotide that is the actual substrate.</text>
</comment>
<feature type="binding site" evidence="12">
    <location>
        <position position="240"/>
    </location>
    <ligand>
        <name>K(+)</name>
        <dbReference type="ChEBI" id="CHEBI:29103"/>
    </ligand>
</feature>
<comment type="function">
    <text evidence="12">Catalyzes the phosphorylation of ribose at O-5 in a reaction requiring ATP and magnesium. The resulting D-ribose-5-phosphate can then be used either for sythesis of nucleotides, histidine, and tryptophan, or as a component of the pentose phosphate pathway.</text>
</comment>
<feature type="binding site" evidence="12">
    <location>
        <position position="283"/>
    </location>
    <ligand>
        <name>K(+)</name>
        <dbReference type="ChEBI" id="CHEBI:29103"/>
    </ligand>
</feature>
<evidence type="ECO:0000256" key="4">
    <source>
        <dbReference type="ARBA" id="ARBA00022679"/>
    </source>
</evidence>
<dbReference type="PROSITE" id="PS00584">
    <property type="entry name" value="PFKB_KINASES_2"/>
    <property type="match status" value="1"/>
</dbReference>
<evidence type="ECO:0000256" key="1">
    <source>
        <dbReference type="ARBA" id="ARBA00005380"/>
    </source>
</evidence>
<protein>
    <recommendedName>
        <fullName evidence="3 12">Ribokinase</fullName>
        <shortName evidence="12">RK</shortName>
        <ecNumber evidence="2 12">2.7.1.15</ecNumber>
    </recommendedName>
</protein>
<dbReference type="SUPFAM" id="SSF53613">
    <property type="entry name" value="Ribokinase-like"/>
    <property type="match status" value="1"/>
</dbReference>
<dbReference type="InterPro" id="IPR029056">
    <property type="entry name" value="Ribokinase-like"/>
</dbReference>
<feature type="binding site" evidence="12">
    <location>
        <position position="238"/>
    </location>
    <ligand>
        <name>K(+)</name>
        <dbReference type="ChEBI" id="CHEBI:29103"/>
    </ligand>
</feature>
<reference evidence="14" key="1">
    <citation type="submission" date="2024-02" db="EMBL/GenBank/DDBJ databases">
        <title>Tomenella chthoni gen. nov. sp. nov., a member of the family Jonesiaceae isolated from bat guano.</title>
        <authorList>
            <person name="Miller S.L."/>
            <person name="King J."/>
            <person name="Sankaranarayanan K."/>
            <person name="Lawson P.A."/>
        </authorList>
    </citation>
    <scope>NUCLEOTIDE SEQUENCE</scope>
    <source>
        <strain evidence="14">BS-20</strain>
    </source>
</reference>
<dbReference type="PANTHER" id="PTHR10584:SF166">
    <property type="entry name" value="RIBOKINASE"/>
    <property type="match status" value="1"/>
</dbReference>
<feature type="binding site" evidence="12">
    <location>
        <begin position="205"/>
        <end position="210"/>
    </location>
    <ligand>
        <name>ATP</name>
        <dbReference type="ChEBI" id="CHEBI:30616"/>
    </ligand>
</feature>
<comment type="subcellular location">
    <subcellularLocation>
        <location evidence="12">Cytoplasm</location>
    </subcellularLocation>
</comment>
<dbReference type="PANTHER" id="PTHR10584">
    <property type="entry name" value="SUGAR KINASE"/>
    <property type="match status" value="1"/>
</dbReference>
<dbReference type="CDD" id="cd01174">
    <property type="entry name" value="ribokinase"/>
    <property type="match status" value="1"/>
</dbReference>
<keyword evidence="7 12" id="KW-0418">Kinase</keyword>
<comment type="pathway">
    <text evidence="12">Carbohydrate metabolism; D-ribose degradation; D-ribose 5-phosphate from beta-D-ribopyranose: step 2/2.</text>
</comment>
<keyword evidence="8 12" id="KW-0067">ATP-binding</keyword>
<dbReference type="EMBL" id="CP146203">
    <property type="protein sequence ID" value="XBH21023.1"/>
    <property type="molecule type" value="Genomic_DNA"/>
</dbReference>
<feature type="active site" description="Proton acceptor" evidence="12">
    <location>
        <position position="244"/>
    </location>
</feature>
<evidence type="ECO:0000256" key="8">
    <source>
        <dbReference type="ARBA" id="ARBA00022840"/>
    </source>
</evidence>
<evidence type="ECO:0000256" key="2">
    <source>
        <dbReference type="ARBA" id="ARBA00012035"/>
    </source>
</evidence>
<dbReference type="AlphaFoldDB" id="A0AAU7DTA6"/>
<feature type="binding site" evidence="12">
    <location>
        <begin position="243"/>
        <end position="244"/>
    </location>
    <ligand>
        <name>ATP</name>
        <dbReference type="ChEBI" id="CHEBI:30616"/>
    </ligand>
</feature>
<evidence type="ECO:0000259" key="13">
    <source>
        <dbReference type="Pfam" id="PF00294"/>
    </source>
</evidence>
<dbReference type="InterPro" id="IPR002139">
    <property type="entry name" value="Ribo/fructo_kinase"/>
</dbReference>
<dbReference type="GO" id="GO:0019303">
    <property type="term" value="P:D-ribose catabolic process"/>
    <property type="evidence" value="ECO:0007669"/>
    <property type="project" value="UniProtKB-UniRule"/>
</dbReference>
<dbReference type="InterPro" id="IPR011877">
    <property type="entry name" value="Ribokinase"/>
</dbReference>
<dbReference type="InterPro" id="IPR011611">
    <property type="entry name" value="PfkB_dom"/>
</dbReference>
<proteinExistence type="inferred from homology"/>
<keyword evidence="5 12" id="KW-0479">Metal-binding</keyword>
<feature type="domain" description="Carbohydrate kinase PfkB" evidence="13">
    <location>
        <begin position="1"/>
        <end position="283"/>
    </location>
</feature>
<feature type="binding site" evidence="12">
    <location>
        <position position="137"/>
    </location>
    <ligand>
        <name>substrate</name>
    </ligand>
</feature>
<dbReference type="GO" id="GO:0046872">
    <property type="term" value="F:metal ion binding"/>
    <property type="evidence" value="ECO:0007669"/>
    <property type="project" value="UniProtKB-KW"/>
</dbReference>
<dbReference type="GO" id="GO:0005829">
    <property type="term" value="C:cytosol"/>
    <property type="evidence" value="ECO:0007669"/>
    <property type="project" value="TreeGrafter"/>
</dbReference>
<comment type="catalytic activity">
    <reaction evidence="12">
        <text>D-ribose + ATP = D-ribose 5-phosphate + ADP + H(+)</text>
        <dbReference type="Rhea" id="RHEA:13697"/>
        <dbReference type="ChEBI" id="CHEBI:15378"/>
        <dbReference type="ChEBI" id="CHEBI:30616"/>
        <dbReference type="ChEBI" id="CHEBI:47013"/>
        <dbReference type="ChEBI" id="CHEBI:78346"/>
        <dbReference type="ChEBI" id="CHEBI:456216"/>
        <dbReference type="EC" id="2.7.1.15"/>
    </reaction>
</comment>
<keyword evidence="4 12" id="KW-0808">Transferase</keyword>
<evidence type="ECO:0000256" key="5">
    <source>
        <dbReference type="ARBA" id="ARBA00022723"/>
    </source>
</evidence>
<dbReference type="GO" id="GO:0004747">
    <property type="term" value="F:ribokinase activity"/>
    <property type="evidence" value="ECO:0007669"/>
    <property type="project" value="UniProtKB-UniRule"/>
</dbReference>
<comment type="similarity">
    <text evidence="12">Belongs to the carbohydrate kinase PfkB family. Ribokinase subfamily.</text>
</comment>
<feature type="binding site" evidence="12">
    <location>
        <position position="244"/>
    </location>
    <ligand>
        <name>substrate</name>
    </ligand>
</feature>
<keyword evidence="10 12" id="KW-0630">Potassium</keyword>
<feature type="binding site" evidence="12">
    <location>
        <begin position="39"/>
        <end position="43"/>
    </location>
    <ligand>
        <name>substrate</name>
    </ligand>
</feature>
<dbReference type="Gene3D" id="3.40.1190.20">
    <property type="match status" value="1"/>
</dbReference>
<comment type="caution">
    <text evidence="12">Lacks conserved residue(s) required for the propagation of feature annotation.</text>
</comment>